<accession>A0A2D2Q315</accession>
<dbReference type="RefSeq" id="WP_099799226.1">
    <property type="nucleotide sequence ID" value="NZ_CP018092.1"/>
</dbReference>
<keyword evidence="2" id="KW-0812">Transmembrane</keyword>
<feature type="transmembrane region" description="Helical" evidence="2">
    <location>
        <begin position="54"/>
        <end position="77"/>
    </location>
</feature>
<protein>
    <submittedName>
        <fullName evidence="3">Uncharacterized protein</fullName>
    </submittedName>
</protein>
<reference evidence="4" key="2">
    <citation type="journal article" date="2022" name="Front. Microbiol.">
        <title>Comparative Genomic Analysis Revealed Distinct Molecular Components and Organization of CO2-Concentrating Mechanism in Thermophilic Cyanobacteria.</title>
        <authorList>
            <person name="Tang J."/>
            <person name="Zhou H."/>
            <person name="Yao D."/>
            <person name="Riaz S."/>
            <person name="You D."/>
            <person name="Klepacz-Smolka A."/>
            <person name="Daroch M."/>
        </authorList>
    </citation>
    <scope>NUCLEOTIDE SEQUENCE [LARGE SCALE GENOMIC DNA]</scope>
    <source>
        <strain evidence="4">PCC 6715</strain>
    </source>
</reference>
<reference evidence="3 4" key="1">
    <citation type="submission" date="2016-11" db="EMBL/GenBank/DDBJ databases">
        <title>Complete genome sequence of thermophilic cyanobacteria strain Synechococcus sp. PCC6715.</title>
        <authorList>
            <person name="Tang J."/>
            <person name="Daroch M."/>
            <person name="Liang Y."/>
            <person name="Jiang D."/>
            <person name="Shah M."/>
        </authorList>
    </citation>
    <scope>NUCLEOTIDE SEQUENCE [LARGE SCALE GENOMIC DNA]</scope>
    <source>
        <strain evidence="3 4">PCC 6715</strain>
    </source>
</reference>
<name>A0A2D2Q315_PARLV</name>
<dbReference type="EMBL" id="CP018092">
    <property type="protein sequence ID" value="ATS18888.1"/>
    <property type="molecule type" value="Genomic_DNA"/>
</dbReference>
<feature type="compositionally biased region" description="Polar residues" evidence="1">
    <location>
        <begin position="383"/>
        <end position="399"/>
    </location>
</feature>
<evidence type="ECO:0000256" key="1">
    <source>
        <dbReference type="SAM" id="MobiDB-lite"/>
    </source>
</evidence>
<dbReference type="KEGG" id="slw:BRW62_09180"/>
<evidence type="ECO:0000313" key="4">
    <source>
        <dbReference type="Proteomes" id="UP000231057"/>
    </source>
</evidence>
<dbReference type="Proteomes" id="UP000231057">
    <property type="component" value="Chromosome"/>
</dbReference>
<dbReference type="OrthoDB" id="468482at2"/>
<feature type="region of interest" description="Disordered" evidence="1">
    <location>
        <begin position="375"/>
        <end position="399"/>
    </location>
</feature>
<gene>
    <name evidence="3" type="ORF">BRW62_09180</name>
</gene>
<evidence type="ECO:0000313" key="3">
    <source>
        <dbReference type="EMBL" id="ATS18888.1"/>
    </source>
</evidence>
<dbReference type="InterPro" id="IPR049774">
    <property type="entry name" value="EPS_HpsA-like"/>
</dbReference>
<keyword evidence="4" id="KW-1185">Reference proteome</keyword>
<dbReference type="NCBIfam" id="NF038301">
    <property type="entry name" value="EPS_HpsA"/>
    <property type="match status" value="1"/>
</dbReference>
<sequence length="1694" mass="186271">MTQQHRRFGLSKRQYRKLIRSIRHLFYQLRLWLQRRLSPVLRQRRGRPARFGRAGFVLPTAIIVILVLTLTVGALMLRTLNRTSQVSGERQDIQVLNAATPAIDRAKAKLEYLFTREPRRPSGVPGEARLQELMLNEGANPDPYTLADEQRIDINGDGAVDNAWVFQPTPNSIVAYSILMTRPNDTQINQSDAAKAAALVTRNRALNISEAGGQCASVGGTAAGSAEAGWDSIGTASLRKNFQVNAFVYENRNGGQALATLDFVQERELDRGNKWGAWFRNDLEIFPGPPFRWNGAIHTEGSIFVGGGNNFTAYLVSSPNSCIYTRAASEITAAQVPDIYDMDRDGNTTEPVFQGQFIAGTLRDNNTNGITTVHSYREPPASPYTTGDSDPPGQNTQFRASRDSVVDSVSQPAQLALNPVLIVTQDRSRSRATDTSNASFRASNWNQQFYGPADSGGTGRFSNQQVSKPYVDDTYRADDRYGPKPVYANVTRDALENDPAVAAEFADRVVPPGTLIGSQIPSTNQLLLRNTVPASAEVDRRTEVGLDGYWERRARQEGLRVIVGERLELGKPLDPPAGNTADNNRRNEFYQHRTLRDDLAAVQATAIYHYKAAGTTINSSIPDPFVQPYPGQDTGGYQPVACLATTHHHGTPQAALRSIMFNQYAGVTLPAGFRFFDFFTGRGTNGWEFSPPPNTPAMQQALANLVAYAADTSQNGTGMLGAFPARQEAGQIHPDPVRTRAGNFSNLARALDPTYGNNSLADQSTKQTAACMLGMLAHSVNTLTSLSYDSLDETELDNLNKAIQNLDQFQQPSPLPPSLYDNGEVIPFGKSPTPTSAVQVYRQGSPDYKNRPLSYRGGYLDANAYISALIKDWSARPLQETNDDVNARLARLIALKEQVEYDLNRNTPERYKCRIPTEYRYLRDAFCLEQLGQPGQPGRRGFVIGQQFPMPKVDDPPVTVQIEDAPSYNFHVRDSDRGSDVYIAGVGRMKLIDFHTDNDTGKLQWVELQNAYPPEQGGPFLGAQILAGASASIMTEPLQTGKLIAAVTLPDSGSTVFDVNITGLSLNRGDILEIRSGSTFAGRFVVTKNSPTVTLRYLGDSSISSIPINSVVVHLGNRNPDEPSKLKPILGTFNTAIKYPALAKIFDGVAPADIKADPRDNTGEFLIPNEAATGVTINSQRFPNRLNQIIDFAGNARNVAFLDNTLFNGREEMAVREMDFDLDLLRRTPIGGDTWLPMGGIVYAFREDAVREDGIARPAVSGQNWMNTNPAAPHDPTLAANGISTKPVDFFPDPMRRPNGFRLWNGVRLDRQGISADRNIAGLSFISDNPVYIQGHFNWHSTNGSTSEANRIEEFTQKLPNDFGPTDFYNNRTTLDSRFARPASDTWRPTEIIGDAVTILSNNFCNGSANDYFAQAYNDNIRGYGNSSPENVATNYTQETANNARVNNPANTPIYTTCATSANLRTSFLNANRPSADLPENSVWLRESPFDPSSPIFVDRNGTPWAVNHTNGARVDRTYNAYYDFTNGRSLISPADTRVNAVLISGVVPSRPTQSYGGMHNFPRFLEAWGNLWIQGAFIQLNFSTQATGPFDQDQWEVPATDACRDVNTAFNCAANTAERINYYGAPARRWGYDVGLQLAPAGPVASRFITPARQRSEYYTELPADDPYILRLRCAQRPGGGGRVDPSVTGCPA</sequence>
<keyword evidence="2" id="KW-1133">Transmembrane helix</keyword>
<proteinExistence type="predicted"/>
<organism evidence="3 4">
    <name type="scientific">Parathermosynechococcus lividus PCC 6715</name>
    <dbReference type="NCBI Taxonomy" id="1917166"/>
    <lineage>
        <taxon>Bacteria</taxon>
        <taxon>Bacillati</taxon>
        <taxon>Cyanobacteriota</taxon>
        <taxon>Cyanophyceae</taxon>
        <taxon>Acaryochloridales</taxon>
        <taxon>Thermosynechococcaceae</taxon>
        <taxon>Parathermosynechococcus</taxon>
    </lineage>
</organism>
<evidence type="ECO:0000256" key="2">
    <source>
        <dbReference type="SAM" id="Phobius"/>
    </source>
</evidence>
<keyword evidence="2" id="KW-0472">Membrane</keyword>